<accession>A0A9P5P0N7</accession>
<dbReference type="AlphaFoldDB" id="A0A9P5P0N7"/>
<dbReference type="OrthoDB" id="3048770at2759"/>
<evidence type="ECO:0000256" key="1">
    <source>
        <dbReference type="SAM" id="Phobius"/>
    </source>
</evidence>
<comment type="caution">
    <text evidence="2">The sequence shown here is derived from an EMBL/GenBank/DDBJ whole genome shotgun (WGS) entry which is preliminary data.</text>
</comment>
<feature type="transmembrane region" description="Helical" evidence="1">
    <location>
        <begin position="32"/>
        <end position="56"/>
    </location>
</feature>
<evidence type="ECO:0000313" key="2">
    <source>
        <dbReference type="EMBL" id="KAF8911572.1"/>
    </source>
</evidence>
<dbReference type="Proteomes" id="UP000724874">
    <property type="component" value="Unassembled WGS sequence"/>
</dbReference>
<sequence length="104" mass="11459">MRAACDIYEHPVLSSSEVWAKDAHNRSGKTRFIAAVGIIYIAAITTVAAGQFLGYIDLRALHSRCPSVVRPAIPLPLFSSLAIRLEYDADSLDHYRSSLLRGML</sequence>
<protein>
    <submittedName>
        <fullName evidence="2">Uncharacterized protein</fullName>
    </submittedName>
</protein>
<keyword evidence="1" id="KW-1133">Transmembrane helix</keyword>
<reference evidence="2" key="1">
    <citation type="submission" date="2020-11" db="EMBL/GenBank/DDBJ databases">
        <authorList>
            <consortium name="DOE Joint Genome Institute"/>
            <person name="Ahrendt S."/>
            <person name="Riley R."/>
            <person name="Andreopoulos W."/>
            <person name="LaButti K."/>
            <person name="Pangilinan J."/>
            <person name="Ruiz-duenas F.J."/>
            <person name="Barrasa J.M."/>
            <person name="Sanchez-Garcia M."/>
            <person name="Camarero S."/>
            <person name="Miyauchi S."/>
            <person name="Serrano A."/>
            <person name="Linde D."/>
            <person name="Babiker R."/>
            <person name="Drula E."/>
            <person name="Ayuso-Fernandez I."/>
            <person name="Pacheco R."/>
            <person name="Padilla G."/>
            <person name="Ferreira P."/>
            <person name="Barriuso J."/>
            <person name="Kellner H."/>
            <person name="Castanera R."/>
            <person name="Alfaro M."/>
            <person name="Ramirez L."/>
            <person name="Pisabarro A.G."/>
            <person name="Kuo A."/>
            <person name="Tritt A."/>
            <person name="Lipzen A."/>
            <person name="He G."/>
            <person name="Yan M."/>
            <person name="Ng V."/>
            <person name="Cullen D."/>
            <person name="Martin F."/>
            <person name="Rosso M.-N."/>
            <person name="Henrissat B."/>
            <person name="Hibbett D."/>
            <person name="Martinez A.T."/>
            <person name="Grigoriev I.V."/>
        </authorList>
    </citation>
    <scope>NUCLEOTIDE SEQUENCE</scope>
    <source>
        <strain evidence="2">AH 44721</strain>
    </source>
</reference>
<gene>
    <name evidence="2" type="ORF">CPB84DRAFT_1842065</name>
</gene>
<name>A0A9P5P0N7_GYMJU</name>
<keyword evidence="3" id="KW-1185">Reference proteome</keyword>
<keyword evidence="1" id="KW-0812">Transmembrane</keyword>
<dbReference type="EMBL" id="JADNYJ010000004">
    <property type="protein sequence ID" value="KAF8911572.1"/>
    <property type="molecule type" value="Genomic_DNA"/>
</dbReference>
<organism evidence="2 3">
    <name type="scientific">Gymnopilus junonius</name>
    <name type="common">Spectacular rustgill mushroom</name>
    <name type="synonym">Gymnopilus spectabilis subsp. junonius</name>
    <dbReference type="NCBI Taxonomy" id="109634"/>
    <lineage>
        <taxon>Eukaryota</taxon>
        <taxon>Fungi</taxon>
        <taxon>Dikarya</taxon>
        <taxon>Basidiomycota</taxon>
        <taxon>Agaricomycotina</taxon>
        <taxon>Agaricomycetes</taxon>
        <taxon>Agaricomycetidae</taxon>
        <taxon>Agaricales</taxon>
        <taxon>Agaricineae</taxon>
        <taxon>Hymenogastraceae</taxon>
        <taxon>Gymnopilus</taxon>
    </lineage>
</organism>
<keyword evidence="1" id="KW-0472">Membrane</keyword>
<proteinExistence type="predicted"/>
<evidence type="ECO:0000313" key="3">
    <source>
        <dbReference type="Proteomes" id="UP000724874"/>
    </source>
</evidence>